<evidence type="ECO:0000313" key="4">
    <source>
        <dbReference type="EMBL" id="MDG0811126.1"/>
    </source>
</evidence>
<dbReference type="InterPro" id="IPR009057">
    <property type="entry name" value="Homeodomain-like_sf"/>
</dbReference>
<keyword evidence="1 2" id="KW-0238">DNA-binding</keyword>
<dbReference type="EMBL" id="JAPDIA010000007">
    <property type="protein sequence ID" value="MDG0811126.1"/>
    <property type="molecule type" value="Genomic_DNA"/>
</dbReference>
<gene>
    <name evidence="4" type="ORF">OMP40_18470</name>
</gene>
<accession>A0A9X4KVL8</accession>
<evidence type="ECO:0000256" key="2">
    <source>
        <dbReference type="PROSITE-ProRule" id="PRU00335"/>
    </source>
</evidence>
<evidence type="ECO:0000259" key="3">
    <source>
        <dbReference type="PROSITE" id="PS50977"/>
    </source>
</evidence>
<dbReference type="AlphaFoldDB" id="A0A9X4KVL8"/>
<dbReference type="Pfam" id="PF14278">
    <property type="entry name" value="TetR_C_8"/>
    <property type="match status" value="1"/>
</dbReference>
<dbReference type="Gene3D" id="1.10.357.10">
    <property type="entry name" value="Tetracycline Repressor, domain 2"/>
    <property type="match status" value="1"/>
</dbReference>
<dbReference type="InterPro" id="IPR039532">
    <property type="entry name" value="TetR_C_Firmicutes"/>
</dbReference>
<feature type="DNA-binding region" description="H-T-H motif" evidence="2">
    <location>
        <begin position="58"/>
        <end position="77"/>
    </location>
</feature>
<protein>
    <submittedName>
        <fullName evidence="4">TetR/AcrR family transcriptional regulator</fullName>
    </submittedName>
</protein>
<feature type="domain" description="HTH tetR-type" evidence="3">
    <location>
        <begin position="35"/>
        <end position="95"/>
    </location>
</feature>
<keyword evidence="5" id="KW-1185">Reference proteome</keyword>
<dbReference type="InterPro" id="IPR050624">
    <property type="entry name" value="HTH-type_Tx_Regulator"/>
</dbReference>
<proteinExistence type="predicted"/>
<dbReference type="RefSeq" id="WP_277533596.1">
    <property type="nucleotide sequence ID" value="NZ_JAPDIA010000007.1"/>
</dbReference>
<dbReference type="Pfam" id="PF00440">
    <property type="entry name" value="TetR_N"/>
    <property type="match status" value="1"/>
</dbReference>
<sequence>MNFKIQKIKLLSHNYQKKYKGTIGYEQKKPICESSALRALLKKAFAKLLHEKGYEAITIQDIADKAMINRNTFYLHYQNKPDLLHSYMKEQLDEVNNTLTLCSSRNSPLRVSKLESLMQTILEKINDNIPFYKAMLVDENGIHGFQSKMENLIKSTVNDGLDNVPLAISKELLLQYVASTFMGVVVWWVQNINSYAPEEIASQFGKILTQGHFKAAGIIIDE</sequence>
<dbReference type="PANTHER" id="PTHR43479">
    <property type="entry name" value="ACREF/ENVCD OPERON REPRESSOR-RELATED"/>
    <property type="match status" value="1"/>
</dbReference>
<organism evidence="4 5">
    <name type="scientific">Cohnella rhizosphaerae</name>
    <dbReference type="NCBI Taxonomy" id="1457232"/>
    <lineage>
        <taxon>Bacteria</taxon>
        <taxon>Bacillati</taxon>
        <taxon>Bacillota</taxon>
        <taxon>Bacilli</taxon>
        <taxon>Bacillales</taxon>
        <taxon>Paenibacillaceae</taxon>
        <taxon>Cohnella</taxon>
    </lineage>
</organism>
<dbReference type="Proteomes" id="UP001153404">
    <property type="component" value="Unassembled WGS sequence"/>
</dbReference>
<evidence type="ECO:0000313" key="5">
    <source>
        <dbReference type="Proteomes" id="UP001153404"/>
    </source>
</evidence>
<dbReference type="InterPro" id="IPR001647">
    <property type="entry name" value="HTH_TetR"/>
</dbReference>
<dbReference type="GO" id="GO:0003677">
    <property type="term" value="F:DNA binding"/>
    <property type="evidence" value="ECO:0007669"/>
    <property type="project" value="UniProtKB-UniRule"/>
</dbReference>
<dbReference type="SUPFAM" id="SSF46689">
    <property type="entry name" value="Homeodomain-like"/>
    <property type="match status" value="1"/>
</dbReference>
<dbReference type="PROSITE" id="PS50977">
    <property type="entry name" value="HTH_TETR_2"/>
    <property type="match status" value="1"/>
</dbReference>
<comment type="caution">
    <text evidence="4">The sequence shown here is derived from an EMBL/GenBank/DDBJ whole genome shotgun (WGS) entry which is preliminary data.</text>
</comment>
<dbReference type="PANTHER" id="PTHR43479:SF23">
    <property type="entry name" value="HTH TETR-TYPE DOMAIN-CONTAINING PROTEIN"/>
    <property type="match status" value="1"/>
</dbReference>
<name>A0A9X4KVL8_9BACL</name>
<reference evidence="4" key="1">
    <citation type="submission" date="2022-10" db="EMBL/GenBank/DDBJ databases">
        <title>Comparative genomic analysis of Cohnella hashimotonis sp. nov., isolated from the International Space Station.</title>
        <authorList>
            <person name="Simpson A."/>
            <person name="Venkateswaran K."/>
        </authorList>
    </citation>
    <scope>NUCLEOTIDE SEQUENCE</scope>
    <source>
        <strain evidence="4">DSM 28161</strain>
    </source>
</reference>
<dbReference type="PRINTS" id="PR00455">
    <property type="entry name" value="HTHTETR"/>
</dbReference>
<evidence type="ECO:0000256" key="1">
    <source>
        <dbReference type="ARBA" id="ARBA00023125"/>
    </source>
</evidence>